<dbReference type="AlphaFoldDB" id="A0A2T0VCF9"/>
<dbReference type="Pfam" id="PF01381">
    <property type="entry name" value="HTH_3"/>
    <property type="match status" value="1"/>
</dbReference>
<dbReference type="EMBL" id="PVTL01000005">
    <property type="protein sequence ID" value="PRY67869.1"/>
    <property type="molecule type" value="Genomic_DNA"/>
</dbReference>
<dbReference type="SMART" id="SM00530">
    <property type="entry name" value="HTH_XRE"/>
    <property type="match status" value="1"/>
</dbReference>
<evidence type="ECO:0000259" key="1">
    <source>
        <dbReference type="PROSITE" id="PS50943"/>
    </source>
</evidence>
<dbReference type="InterPro" id="IPR001387">
    <property type="entry name" value="Cro/C1-type_HTH"/>
</dbReference>
<evidence type="ECO:0000313" key="3">
    <source>
        <dbReference type="Proteomes" id="UP000237983"/>
    </source>
</evidence>
<gene>
    <name evidence="2" type="ORF">B0I08_10530</name>
</gene>
<evidence type="ECO:0000313" key="2">
    <source>
        <dbReference type="EMBL" id="PRY67869.1"/>
    </source>
</evidence>
<keyword evidence="3" id="KW-1185">Reference proteome</keyword>
<accession>A0A2T0VCF9</accession>
<name>A0A2T0VCF9_9MICO</name>
<dbReference type="RefSeq" id="WP_106212394.1">
    <property type="nucleotide sequence ID" value="NZ_PVTL01000005.1"/>
</dbReference>
<dbReference type="PROSITE" id="PS50943">
    <property type="entry name" value="HTH_CROC1"/>
    <property type="match status" value="1"/>
</dbReference>
<feature type="domain" description="HTH cro/C1-type" evidence="1">
    <location>
        <begin position="17"/>
        <end position="71"/>
    </location>
</feature>
<dbReference type="CDD" id="cd00093">
    <property type="entry name" value="HTH_XRE"/>
    <property type="match status" value="1"/>
</dbReference>
<dbReference type="GO" id="GO:0003677">
    <property type="term" value="F:DNA binding"/>
    <property type="evidence" value="ECO:0007669"/>
    <property type="project" value="InterPro"/>
</dbReference>
<protein>
    <submittedName>
        <fullName evidence="2">Helix-turn-helix protein</fullName>
    </submittedName>
</protein>
<dbReference type="InterPro" id="IPR010982">
    <property type="entry name" value="Lambda_DNA-bd_dom_sf"/>
</dbReference>
<dbReference type="Gene3D" id="1.10.260.40">
    <property type="entry name" value="lambda repressor-like DNA-binding domains"/>
    <property type="match status" value="1"/>
</dbReference>
<reference evidence="2 3" key="1">
    <citation type="submission" date="2018-03" db="EMBL/GenBank/DDBJ databases">
        <title>Genomic Encyclopedia of Type Strains, Phase III (KMG-III): the genomes of soil and plant-associated and newly described type strains.</title>
        <authorList>
            <person name="Whitman W."/>
        </authorList>
    </citation>
    <scope>NUCLEOTIDE SEQUENCE [LARGE SCALE GENOMIC DNA]</scope>
    <source>
        <strain evidence="2 3">CGMCC 1.12484</strain>
    </source>
</reference>
<dbReference type="SUPFAM" id="SSF47413">
    <property type="entry name" value="lambda repressor-like DNA-binding domains"/>
    <property type="match status" value="1"/>
</dbReference>
<sequence length="94" mass="10741">MTTTIRVGKFRDLGAIIKAVRESRGIRQEDLAEQLAMSRNYLQDLEKGKPTLYITRLFRAMNVLGITVSVTYTLKREIHPPAERPEAPEAIDRD</sequence>
<proteinExistence type="predicted"/>
<dbReference type="OrthoDB" id="9803128at2"/>
<organism evidence="2 3">
    <name type="scientific">Glaciihabitans tibetensis</name>
    <dbReference type="NCBI Taxonomy" id="1266600"/>
    <lineage>
        <taxon>Bacteria</taxon>
        <taxon>Bacillati</taxon>
        <taxon>Actinomycetota</taxon>
        <taxon>Actinomycetes</taxon>
        <taxon>Micrococcales</taxon>
        <taxon>Microbacteriaceae</taxon>
        <taxon>Glaciihabitans</taxon>
    </lineage>
</organism>
<comment type="caution">
    <text evidence="2">The sequence shown here is derived from an EMBL/GenBank/DDBJ whole genome shotgun (WGS) entry which is preliminary data.</text>
</comment>
<dbReference type="Proteomes" id="UP000237983">
    <property type="component" value="Unassembled WGS sequence"/>
</dbReference>